<feature type="transmembrane region" description="Helical" evidence="8">
    <location>
        <begin position="159"/>
        <end position="177"/>
    </location>
</feature>
<organism evidence="10 11">
    <name type="scientific">Aphanomyces stellatus</name>
    <dbReference type="NCBI Taxonomy" id="120398"/>
    <lineage>
        <taxon>Eukaryota</taxon>
        <taxon>Sar</taxon>
        <taxon>Stramenopiles</taxon>
        <taxon>Oomycota</taxon>
        <taxon>Saprolegniomycetes</taxon>
        <taxon>Saprolegniales</taxon>
        <taxon>Verrucalvaceae</taxon>
        <taxon>Aphanomyces</taxon>
    </lineage>
</organism>
<evidence type="ECO:0000256" key="8">
    <source>
        <dbReference type="SAM" id="Phobius"/>
    </source>
</evidence>
<keyword evidence="4 8" id="KW-0812">Transmembrane</keyword>
<evidence type="ECO:0000313" key="10">
    <source>
        <dbReference type="EMBL" id="VFT86226.1"/>
    </source>
</evidence>
<accession>A0A485KN30</accession>
<feature type="transmembrane region" description="Helical" evidence="8">
    <location>
        <begin position="256"/>
        <end position="273"/>
    </location>
</feature>
<dbReference type="EMBL" id="VJMH01005137">
    <property type="protein sequence ID" value="KAF0700114.1"/>
    <property type="molecule type" value="Genomic_DNA"/>
</dbReference>
<name>A0A485KN30_9STRA</name>
<dbReference type="Pfam" id="PF01733">
    <property type="entry name" value="Nucleoside_tran"/>
    <property type="match status" value="1"/>
</dbReference>
<dbReference type="EMBL" id="CAADRA010005158">
    <property type="protein sequence ID" value="VFT86226.1"/>
    <property type="molecule type" value="Genomic_DNA"/>
</dbReference>
<dbReference type="PRINTS" id="PR01130">
    <property type="entry name" value="DERENTRNSPRT"/>
</dbReference>
<evidence type="ECO:0000313" key="11">
    <source>
        <dbReference type="Proteomes" id="UP000332933"/>
    </source>
</evidence>
<keyword evidence="11" id="KW-1185">Reference proteome</keyword>
<sequence length="411" mass="44986">MNMEPELEAPKTPTSDYSSSIDTTTPRQLMVLNIVFALIGIGYLFPFSALTQPVDYWKKVFPSYNIEFSITCIYLYSNLLALGLVVAFGPTKVSYTRRIVGGFAGQFIALVFVPLAYHLFEVETVHMAAVLAATAFAAIATAFLDSCVMSLVAKYPVQAQASLQFGIGLSILIGSVYRDFTKLLFSAESVVASSALYFFTGAVTVGICIASYFVLQRLPVPVSAKDANDDYAEAHEAALTAPNRWTVLRKCAKNQLIVAVHFMTSLSVWPPLVTEMKSYNCPELQANGWWPLILLTVFSIMDCIGRLNVHRRFGLTKDTVWKPVFARILLVPCIVLSVRGIWFTHDAWSILFVLLLGGSNGYLGSLSILFVNDSVQGDEQPVAGSFTGFVLNAGLVLGSTIGFGFSHLVHH</sequence>
<evidence type="ECO:0000256" key="1">
    <source>
        <dbReference type="ARBA" id="ARBA00004141"/>
    </source>
</evidence>
<dbReference type="PANTHER" id="PTHR10332:SF10">
    <property type="entry name" value="EQUILIBRATIVE NUCLEOSIDE TRANSPORTER 4"/>
    <property type="match status" value="1"/>
</dbReference>
<protein>
    <submittedName>
        <fullName evidence="10">Aste57867_9345 protein</fullName>
    </submittedName>
</protein>
<dbReference type="Proteomes" id="UP000332933">
    <property type="component" value="Unassembled WGS sequence"/>
</dbReference>
<dbReference type="PANTHER" id="PTHR10332">
    <property type="entry name" value="EQUILIBRATIVE NUCLEOSIDE TRANSPORTER"/>
    <property type="match status" value="1"/>
</dbReference>
<dbReference type="OrthoDB" id="1856718at2759"/>
<feature type="transmembrane region" description="Helical" evidence="8">
    <location>
        <begin position="288"/>
        <end position="304"/>
    </location>
</feature>
<gene>
    <name evidence="10" type="primary">Aste57867_9345</name>
    <name evidence="9" type="ORF">As57867_009309</name>
    <name evidence="10" type="ORF">ASTE57867_9345</name>
</gene>
<evidence type="ECO:0000256" key="5">
    <source>
        <dbReference type="ARBA" id="ARBA00022989"/>
    </source>
</evidence>
<proteinExistence type="inferred from homology"/>
<evidence type="ECO:0000313" key="9">
    <source>
        <dbReference type="EMBL" id="KAF0700114.1"/>
    </source>
</evidence>
<evidence type="ECO:0000256" key="6">
    <source>
        <dbReference type="ARBA" id="ARBA00023136"/>
    </source>
</evidence>
<feature type="transmembrane region" description="Helical" evidence="8">
    <location>
        <begin position="324"/>
        <end position="342"/>
    </location>
</feature>
<feature type="transmembrane region" description="Helical" evidence="8">
    <location>
        <begin position="29"/>
        <end position="48"/>
    </location>
</feature>
<reference evidence="10 11" key="1">
    <citation type="submission" date="2019-03" db="EMBL/GenBank/DDBJ databases">
        <authorList>
            <person name="Gaulin E."/>
            <person name="Dumas B."/>
        </authorList>
    </citation>
    <scope>NUCLEOTIDE SEQUENCE [LARGE SCALE GENOMIC DNA]</scope>
    <source>
        <strain evidence="10">CBS 568.67</strain>
    </source>
</reference>
<feature type="transmembrane region" description="Helical" evidence="8">
    <location>
        <begin position="383"/>
        <end position="405"/>
    </location>
</feature>
<comment type="similarity">
    <text evidence="2">Belongs to the SLC29A/ENT transporter (TC 2.A.57) family.</text>
</comment>
<feature type="transmembrane region" description="Helical" evidence="8">
    <location>
        <begin position="197"/>
        <end position="215"/>
    </location>
</feature>
<feature type="compositionally biased region" description="Low complexity" evidence="7">
    <location>
        <begin position="12"/>
        <end position="21"/>
    </location>
</feature>
<feature type="transmembrane region" description="Helical" evidence="8">
    <location>
        <begin position="348"/>
        <end position="371"/>
    </location>
</feature>
<dbReference type="GO" id="GO:0005337">
    <property type="term" value="F:nucleoside transmembrane transporter activity"/>
    <property type="evidence" value="ECO:0007669"/>
    <property type="project" value="InterPro"/>
</dbReference>
<evidence type="ECO:0000256" key="4">
    <source>
        <dbReference type="ARBA" id="ARBA00022692"/>
    </source>
</evidence>
<keyword evidence="6 8" id="KW-0472">Membrane</keyword>
<dbReference type="InterPro" id="IPR036259">
    <property type="entry name" value="MFS_trans_sf"/>
</dbReference>
<keyword evidence="5 8" id="KW-1133">Transmembrane helix</keyword>
<dbReference type="AlphaFoldDB" id="A0A485KN30"/>
<dbReference type="SUPFAM" id="SSF103473">
    <property type="entry name" value="MFS general substrate transporter"/>
    <property type="match status" value="1"/>
</dbReference>
<evidence type="ECO:0000256" key="2">
    <source>
        <dbReference type="ARBA" id="ARBA00007965"/>
    </source>
</evidence>
<feature type="transmembrane region" description="Helical" evidence="8">
    <location>
        <begin position="100"/>
        <end position="120"/>
    </location>
</feature>
<feature type="transmembrane region" description="Helical" evidence="8">
    <location>
        <begin position="68"/>
        <end position="88"/>
    </location>
</feature>
<reference evidence="9" key="2">
    <citation type="submission" date="2019-06" db="EMBL/GenBank/DDBJ databases">
        <title>Genomics analysis of Aphanomyces spp. identifies a new class of oomycete effector associated with host adaptation.</title>
        <authorList>
            <person name="Gaulin E."/>
        </authorList>
    </citation>
    <scope>NUCLEOTIDE SEQUENCE</scope>
    <source>
        <strain evidence="9">CBS 578.67</strain>
    </source>
</reference>
<keyword evidence="3" id="KW-0813">Transport</keyword>
<dbReference type="GO" id="GO:0005886">
    <property type="term" value="C:plasma membrane"/>
    <property type="evidence" value="ECO:0007669"/>
    <property type="project" value="TreeGrafter"/>
</dbReference>
<evidence type="ECO:0000256" key="7">
    <source>
        <dbReference type="SAM" id="MobiDB-lite"/>
    </source>
</evidence>
<comment type="subcellular location">
    <subcellularLocation>
        <location evidence="1">Membrane</location>
        <topology evidence="1">Multi-pass membrane protein</topology>
    </subcellularLocation>
</comment>
<feature type="region of interest" description="Disordered" evidence="7">
    <location>
        <begin position="1"/>
        <end position="21"/>
    </location>
</feature>
<feature type="transmembrane region" description="Helical" evidence="8">
    <location>
        <begin position="126"/>
        <end position="152"/>
    </location>
</feature>
<dbReference type="InterPro" id="IPR002259">
    <property type="entry name" value="Eqnu_transpt"/>
</dbReference>
<evidence type="ECO:0000256" key="3">
    <source>
        <dbReference type="ARBA" id="ARBA00022448"/>
    </source>
</evidence>